<proteinExistence type="predicted"/>
<dbReference type="InterPro" id="IPR027417">
    <property type="entry name" value="P-loop_NTPase"/>
</dbReference>
<dbReference type="AlphaFoldDB" id="A0A964E126"/>
<reference evidence="1" key="2">
    <citation type="submission" date="2021-01" db="EMBL/GenBank/DDBJ databases">
        <authorList>
            <person name="Mieszkin S."/>
            <person name="Pouder E."/>
            <person name="Alain K."/>
        </authorList>
    </citation>
    <scope>NUCLEOTIDE SEQUENCE</scope>
    <source>
        <strain evidence="1">HW T2.11</strain>
    </source>
</reference>
<dbReference type="PIRSF" id="PIRSF034285">
    <property type="entry name" value="UCP034285"/>
    <property type="match status" value="1"/>
</dbReference>
<feature type="non-terminal residue" evidence="1">
    <location>
        <position position="228"/>
    </location>
</feature>
<comment type="caution">
    <text evidence="1">The sequence shown here is derived from an EMBL/GenBank/DDBJ whole genome shotgun (WGS) entry which is preliminary data.</text>
</comment>
<organism evidence="1 2">
    <name type="scientific">Acidisoma silvae</name>
    <dbReference type="NCBI Taxonomy" id="2802396"/>
    <lineage>
        <taxon>Bacteria</taxon>
        <taxon>Pseudomonadati</taxon>
        <taxon>Pseudomonadota</taxon>
        <taxon>Alphaproteobacteria</taxon>
        <taxon>Acetobacterales</taxon>
        <taxon>Acidocellaceae</taxon>
        <taxon>Acidisoma</taxon>
    </lineage>
</organism>
<dbReference type="Gene3D" id="3.40.50.300">
    <property type="entry name" value="P-loop containing nucleotide triphosphate hydrolases"/>
    <property type="match status" value="1"/>
</dbReference>
<protein>
    <submittedName>
        <fullName evidence="1">ImuA family protein</fullName>
    </submittedName>
</protein>
<accession>A0A964E126</accession>
<evidence type="ECO:0000313" key="1">
    <source>
        <dbReference type="EMBL" id="MCB8877921.1"/>
    </source>
</evidence>
<evidence type="ECO:0000313" key="2">
    <source>
        <dbReference type="Proteomes" id="UP000708298"/>
    </source>
</evidence>
<name>A0A964E126_9PROT</name>
<dbReference type="InterPro" id="IPR017026">
    <property type="entry name" value="ImuA"/>
</dbReference>
<gene>
    <name evidence="1" type="ORF">ASILVAE211_22210</name>
</gene>
<reference evidence="1" key="1">
    <citation type="journal article" date="2021" name="Microorganisms">
        <title>Acidisoma silvae sp. nov. and Acidisomacellulosilytica sp. nov., Two Acidophilic Bacteria Isolated from Decaying Wood, Hydrolyzing Cellulose and Producing Poly-3-hydroxybutyrate.</title>
        <authorList>
            <person name="Mieszkin S."/>
            <person name="Pouder E."/>
            <person name="Uroz S."/>
            <person name="Simon-Colin C."/>
            <person name="Alain K."/>
        </authorList>
    </citation>
    <scope>NUCLEOTIDE SEQUENCE</scope>
    <source>
        <strain evidence="1">HW T2.11</strain>
    </source>
</reference>
<dbReference type="EMBL" id="JAESVB010000020">
    <property type="protein sequence ID" value="MCB8877921.1"/>
    <property type="molecule type" value="Genomic_DNA"/>
</dbReference>
<keyword evidence="2" id="KW-1185">Reference proteome</keyword>
<sequence length="228" mass="24209">MRPRPAIDALRAEIQRIEARNRRPAAVLPFGLDVLDAKIPGGGLAFGALHEVAGGGNGTIDGAAAALFVAGIAARAKRKVLWCLDRPDLFAPALAQAGLKPEVVIFLDGGDDKTVLACLEEGLRHGSLGLAIGEIARLPMPISRRLQLAAEASGTMGIALRRWRRQTEAVDFGQPTAALTRWRISVLPSSPLPVPGVGRPRWLVELVRARAGESADFELESCDGKGHL</sequence>
<dbReference type="Proteomes" id="UP000708298">
    <property type="component" value="Unassembled WGS sequence"/>
</dbReference>
<dbReference type="SUPFAM" id="SSF52540">
    <property type="entry name" value="P-loop containing nucleoside triphosphate hydrolases"/>
    <property type="match status" value="1"/>
</dbReference>